<dbReference type="Gene3D" id="1.20.5.500">
    <property type="entry name" value="Single helix bin"/>
    <property type="match status" value="1"/>
</dbReference>
<comment type="function">
    <text evidence="1">Vimentins are class-III intermediate filaments found in various non-epithelial cells, especially mesenchymal cells. Vimentin is attached to the nucleus, endoplasmic reticulum, and mitochondria, either laterally or terminally.</text>
</comment>
<evidence type="ECO:0000259" key="7">
    <source>
        <dbReference type="PROSITE" id="PS51842"/>
    </source>
</evidence>
<keyword evidence="2 4" id="KW-0403">Intermediate filament</keyword>
<dbReference type="GO" id="GO:0030424">
    <property type="term" value="C:axon"/>
    <property type="evidence" value="ECO:0007669"/>
    <property type="project" value="TreeGrafter"/>
</dbReference>
<evidence type="ECO:0000256" key="1">
    <source>
        <dbReference type="ARBA" id="ARBA00002825"/>
    </source>
</evidence>
<dbReference type="OrthoDB" id="8910104at2759"/>
<evidence type="ECO:0000313" key="8">
    <source>
        <dbReference type="EMBL" id="TRY91228.1"/>
    </source>
</evidence>
<dbReference type="Proteomes" id="UP000316079">
    <property type="component" value="Unassembled WGS sequence"/>
</dbReference>
<dbReference type="GO" id="GO:0005882">
    <property type="term" value="C:intermediate filament"/>
    <property type="evidence" value="ECO:0007669"/>
    <property type="project" value="UniProtKB-KW"/>
</dbReference>
<dbReference type="PANTHER" id="PTHR45652:SF5">
    <property type="entry name" value="VIMENTIN"/>
    <property type="match status" value="1"/>
</dbReference>
<dbReference type="GO" id="GO:0045109">
    <property type="term" value="P:intermediate filament organization"/>
    <property type="evidence" value="ECO:0007669"/>
    <property type="project" value="TreeGrafter"/>
</dbReference>
<feature type="region of interest" description="Disordered" evidence="6">
    <location>
        <begin position="474"/>
        <end position="493"/>
    </location>
</feature>
<evidence type="ECO:0000256" key="2">
    <source>
        <dbReference type="ARBA" id="ARBA00022754"/>
    </source>
</evidence>
<dbReference type="Gene3D" id="1.20.5.170">
    <property type="match status" value="1"/>
</dbReference>
<organism evidence="8 9">
    <name type="scientific">Danionella cerebrum</name>
    <dbReference type="NCBI Taxonomy" id="2873325"/>
    <lineage>
        <taxon>Eukaryota</taxon>
        <taxon>Metazoa</taxon>
        <taxon>Chordata</taxon>
        <taxon>Craniata</taxon>
        <taxon>Vertebrata</taxon>
        <taxon>Euteleostomi</taxon>
        <taxon>Actinopterygii</taxon>
        <taxon>Neopterygii</taxon>
        <taxon>Teleostei</taxon>
        <taxon>Ostariophysi</taxon>
        <taxon>Cypriniformes</taxon>
        <taxon>Danionidae</taxon>
        <taxon>Danioninae</taxon>
        <taxon>Danionella</taxon>
    </lineage>
</organism>
<dbReference type="PROSITE" id="PS00226">
    <property type="entry name" value="IF_ROD_1"/>
    <property type="match status" value="1"/>
</dbReference>
<dbReference type="PANTHER" id="PTHR45652">
    <property type="entry name" value="GLIAL FIBRILLARY ACIDIC PROTEIN"/>
    <property type="match status" value="1"/>
</dbReference>
<dbReference type="InterPro" id="IPR018039">
    <property type="entry name" value="IF_conserved"/>
</dbReference>
<dbReference type="SUPFAM" id="SSF64593">
    <property type="entry name" value="Intermediate filament protein, coiled coil region"/>
    <property type="match status" value="2"/>
</dbReference>
<evidence type="ECO:0000256" key="6">
    <source>
        <dbReference type="SAM" id="MobiDB-lite"/>
    </source>
</evidence>
<feature type="domain" description="IF rod" evidence="7">
    <location>
        <begin position="134"/>
        <end position="454"/>
    </location>
</feature>
<protein>
    <recommendedName>
        <fullName evidence="7">IF rod domain-containing protein</fullName>
    </recommendedName>
</protein>
<dbReference type="Pfam" id="PF00038">
    <property type="entry name" value="Filament"/>
    <property type="match status" value="1"/>
</dbReference>
<dbReference type="InterPro" id="IPR050405">
    <property type="entry name" value="Intermediate_filament"/>
</dbReference>
<dbReference type="AlphaFoldDB" id="A0A553QND0"/>
<dbReference type="GO" id="GO:0005886">
    <property type="term" value="C:plasma membrane"/>
    <property type="evidence" value="ECO:0007669"/>
    <property type="project" value="TreeGrafter"/>
</dbReference>
<comment type="similarity">
    <text evidence="4">Belongs to the intermediate filament family.</text>
</comment>
<feature type="non-terminal residue" evidence="8">
    <location>
        <position position="567"/>
    </location>
</feature>
<accession>A0A553QND0</accession>
<feature type="coiled-coil region" evidence="5">
    <location>
        <begin position="309"/>
        <end position="393"/>
    </location>
</feature>
<keyword evidence="3 5" id="KW-0175">Coiled coil</keyword>
<evidence type="ECO:0000256" key="4">
    <source>
        <dbReference type="RuleBase" id="RU000685"/>
    </source>
</evidence>
<evidence type="ECO:0000256" key="5">
    <source>
        <dbReference type="SAM" id="Coils"/>
    </source>
</evidence>
<gene>
    <name evidence="8" type="ORF">DNTS_035564</name>
</gene>
<dbReference type="PROSITE" id="PS51842">
    <property type="entry name" value="IF_ROD_2"/>
    <property type="match status" value="1"/>
</dbReference>
<dbReference type="GO" id="GO:0005200">
    <property type="term" value="F:structural constituent of cytoskeleton"/>
    <property type="evidence" value="ECO:0007669"/>
    <property type="project" value="TreeGrafter"/>
</dbReference>
<dbReference type="InterPro" id="IPR039008">
    <property type="entry name" value="IF_rod_dom"/>
</dbReference>
<keyword evidence="9" id="KW-1185">Reference proteome</keyword>
<dbReference type="SMART" id="SM01391">
    <property type="entry name" value="Filament"/>
    <property type="match status" value="1"/>
</dbReference>
<feature type="coiled-coil region" evidence="5">
    <location>
        <begin position="145"/>
        <end position="172"/>
    </location>
</feature>
<comment type="caution">
    <text evidence="8">The sequence shown here is derived from an EMBL/GenBank/DDBJ whole genome shotgun (WGS) entry which is preliminary data.</text>
</comment>
<sequence>MSLSISLGSSRISGGYGGFSAGGGGRLGLGLGGGAGLGGGLGGGLGFGGGLGLGGGAGAGLGLGGGAGLGLGGGSGLGLGGGAGFGLGGGSLIASPAFSMGRAVAAGGVGGSSALVAGSGSGSVVAPILSRAAEKHTLSSLNDRFSSYMVKVQALRQENAALEAKLSQLTGGTDVSQESSVTGTVEYEAQLSEFRSTLETLTIDTVKLEIELDNIRGTAHELKAKLDFEQGVKFQLESDIAAMKKDIEMASELRIELDAKYSSLKDELDYVSKTQEEELSSLQSKLGTSTKDTSVSMIEIDTGKSFDVATALNKMRVEYEKTVQQHKEEAEAYYKLKMDEIQTATAKNTEAVSSTKAQITSARKELQALSLELQGLAATNMTLEQSLAEAQAQSSVGVAEYQAQVSSLTSAIELAKGDLHKQILAYQELLDIKLALDVEISTYRKLLEGNDFKVSDRNETSITSLSYSSLSGREFAHTSTPQDSPHNSPPTETHTRYILTQKGKFHPSTEGSVGEKLLQGGLLAVMRNADPSLKPIGCLSNKTLFVQNNASEWCYTALAHRVSDWYL</sequence>
<dbReference type="SUPFAM" id="SSF90257">
    <property type="entry name" value="Myosin rod fragments"/>
    <property type="match status" value="1"/>
</dbReference>
<dbReference type="Gene3D" id="1.20.5.1160">
    <property type="entry name" value="Vasodilator-stimulated phosphoprotein"/>
    <property type="match status" value="1"/>
</dbReference>
<evidence type="ECO:0000256" key="3">
    <source>
        <dbReference type="ARBA" id="ARBA00023054"/>
    </source>
</evidence>
<reference evidence="8 9" key="1">
    <citation type="journal article" date="2019" name="Sci. Data">
        <title>Hybrid genome assembly and annotation of Danionella translucida.</title>
        <authorList>
            <person name="Kadobianskyi M."/>
            <person name="Schulze L."/>
            <person name="Schuelke M."/>
            <person name="Judkewitz B."/>
        </authorList>
    </citation>
    <scope>NUCLEOTIDE SEQUENCE [LARGE SCALE GENOMIC DNA]</scope>
    <source>
        <strain evidence="8 9">Bolton</strain>
    </source>
</reference>
<dbReference type="GO" id="GO:0005737">
    <property type="term" value="C:cytoplasm"/>
    <property type="evidence" value="ECO:0007669"/>
    <property type="project" value="TreeGrafter"/>
</dbReference>
<feature type="compositionally biased region" description="Polar residues" evidence="6">
    <location>
        <begin position="477"/>
        <end position="492"/>
    </location>
</feature>
<dbReference type="EMBL" id="SRMA01025762">
    <property type="protein sequence ID" value="TRY91228.1"/>
    <property type="molecule type" value="Genomic_DNA"/>
</dbReference>
<evidence type="ECO:0000313" key="9">
    <source>
        <dbReference type="Proteomes" id="UP000316079"/>
    </source>
</evidence>
<proteinExistence type="inferred from homology"/>
<name>A0A553QND0_9TELE</name>